<dbReference type="AlphaFoldDB" id="A0A1B2LVJ0"/>
<dbReference type="InterPro" id="IPR050950">
    <property type="entry name" value="HTH-type_LysR_regulators"/>
</dbReference>
<accession>A0A1B2LVJ0</accession>
<evidence type="ECO:0000256" key="1">
    <source>
        <dbReference type="ARBA" id="ARBA00009437"/>
    </source>
</evidence>
<protein>
    <submittedName>
        <fullName evidence="6">Transcriptional regulator</fullName>
    </submittedName>
</protein>
<dbReference type="Gene3D" id="1.10.10.10">
    <property type="entry name" value="Winged helix-like DNA-binding domain superfamily/Winged helix DNA-binding domain"/>
    <property type="match status" value="1"/>
</dbReference>
<keyword evidence="3" id="KW-0238">DNA-binding</keyword>
<organism evidence="6 7">
    <name type="scientific">Acinetobacter larvae</name>
    <dbReference type="NCBI Taxonomy" id="1789224"/>
    <lineage>
        <taxon>Bacteria</taxon>
        <taxon>Pseudomonadati</taxon>
        <taxon>Pseudomonadota</taxon>
        <taxon>Gammaproteobacteria</taxon>
        <taxon>Moraxellales</taxon>
        <taxon>Moraxellaceae</taxon>
        <taxon>Acinetobacter</taxon>
    </lineage>
</organism>
<proteinExistence type="inferred from homology"/>
<dbReference type="SUPFAM" id="SSF53850">
    <property type="entry name" value="Periplasmic binding protein-like II"/>
    <property type="match status" value="1"/>
</dbReference>
<dbReference type="RefSeq" id="WP_067551043.1">
    <property type="nucleotide sequence ID" value="NZ_CP016895.1"/>
</dbReference>
<keyword evidence="7" id="KW-1185">Reference proteome</keyword>
<dbReference type="PANTHER" id="PTHR30419:SF2">
    <property type="entry name" value="LYSR FAMILY TRANSCRIPTIONAL REGULATOR"/>
    <property type="match status" value="1"/>
</dbReference>
<dbReference type="InterPro" id="IPR005119">
    <property type="entry name" value="LysR_subst-bd"/>
</dbReference>
<dbReference type="KEGG" id="ala:BFG52_00210"/>
<reference evidence="6 7" key="1">
    <citation type="submission" date="2016-08" db="EMBL/GenBank/DDBJ databases">
        <authorList>
            <person name="Seilhamer J.J."/>
        </authorList>
    </citation>
    <scope>NUCLEOTIDE SEQUENCE [LARGE SCALE GENOMIC DNA]</scope>
    <source>
        <strain evidence="6 7">BRTC-1</strain>
    </source>
</reference>
<sequence>MRLDFFDIQLFLHVVDCGSLTKAAQRSSISLQAASERIKKLEQHYQVSLFTRHHNGVQLSAAGQSFAEHALRLKQQYLALQDSMQAFSGRRRFCLWCNSSAQSEYLPDLLPQYLLDHPQFQIELKEAESLDIIQAIQQGHAELGIISSFFAHQHLQSRPFADDPLVLICATQHPLAQATQLDLNQVLSYPFVGLMAHHSLQRSIEHQAQQLGYQIQYRLRLPTFSAIHQVVANGVGIAIVPRRATQHLRAQKLHVIALTGAWAQRQLLLVAHDFAKLNPDYANFAHYLSQHNPP</sequence>
<dbReference type="Proteomes" id="UP000093391">
    <property type="component" value="Chromosome"/>
</dbReference>
<dbReference type="STRING" id="1789224.BFG52_00210"/>
<dbReference type="Gene3D" id="3.40.190.290">
    <property type="match status" value="1"/>
</dbReference>
<evidence type="ECO:0000256" key="3">
    <source>
        <dbReference type="ARBA" id="ARBA00023125"/>
    </source>
</evidence>
<comment type="similarity">
    <text evidence="1">Belongs to the LysR transcriptional regulatory family.</text>
</comment>
<dbReference type="PROSITE" id="PS50931">
    <property type="entry name" value="HTH_LYSR"/>
    <property type="match status" value="1"/>
</dbReference>
<dbReference type="PANTHER" id="PTHR30419">
    <property type="entry name" value="HTH-TYPE TRANSCRIPTIONAL REGULATOR YBHD"/>
    <property type="match status" value="1"/>
</dbReference>
<dbReference type="Pfam" id="PF03466">
    <property type="entry name" value="LysR_substrate"/>
    <property type="match status" value="1"/>
</dbReference>
<keyword evidence="2" id="KW-0805">Transcription regulation</keyword>
<dbReference type="InterPro" id="IPR036390">
    <property type="entry name" value="WH_DNA-bd_sf"/>
</dbReference>
<evidence type="ECO:0000313" key="6">
    <source>
        <dbReference type="EMBL" id="AOA56935.1"/>
    </source>
</evidence>
<evidence type="ECO:0000313" key="7">
    <source>
        <dbReference type="Proteomes" id="UP000093391"/>
    </source>
</evidence>
<dbReference type="OrthoDB" id="9785974at2"/>
<evidence type="ECO:0000256" key="4">
    <source>
        <dbReference type="ARBA" id="ARBA00023163"/>
    </source>
</evidence>
<dbReference type="GO" id="GO:0003677">
    <property type="term" value="F:DNA binding"/>
    <property type="evidence" value="ECO:0007669"/>
    <property type="project" value="UniProtKB-KW"/>
</dbReference>
<dbReference type="InterPro" id="IPR000847">
    <property type="entry name" value="LysR_HTH_N"/>
</dbReference>
<evidence type="ECO:0000259" key="5">
    <source>
        <dbReference type="PROSITE" id="PS50931"/>
    </source>
</evidence>
<name>A0A1B2LVJ0_9GAMM</name>
<feature type="domain" description="HTH lysR-type" evidence="5">
    <location>
        <begin position="1"/>
        <end position="60"/>
    </location>
</feature>
<dbReference type="EMBL" id="CP016895">
    <property type="protein sequence ID" value="AOA56935.1"/>
    <property type="molecule type" value="Genomic_DNA"/>
</dbReference>
<dbReference type="GO" id="GO:0005829">
    <property type="term" value="C:cytosol"/>
    <property type="evidence" value="ECO:0007669"/>
    <property type="project" value="TreeGrafter"/>
</dbReference>
<evidence type="ECO:0000256" key="2">
    <source>
        <dbReference type="ARBA" id="ARBA00023015"/>
    </source>
</evidence>
<keyword evidence="4" id="KW-0804">Transcription</keyword>
<gene>
    <name evidence="6" type="ORF">BFG52_00210</name>
</gene>
<dbReference type="InterPro" id="IPR036388">
    <property type="entry name" value="WH-like_DNA-bd_sf"/>
</dbReference>
<dbReference type="GO" id="GO:0003700">
    <property type="term" value="F:DNA-binding transcription factor activity"/>
    <property type="evidence" value="ECO:0007669"/>
    <property type="project" value="InterPro"/>
</dbReference>
<dbReference type="SUPFAM" id="SSF46785">
    <property type="entry name" value="Winged helix' DNA-binding domain"/>
    <property type="match status" value="1"/>
</dbReference>
<dbReference type="Pfam" id="PF00126">
    <property type="entry name" value="HTH_1"/>
    <property type="match status" value="1"/>
</dbReference>